<dbReference type="PANTHER" id="PTHR30399">
    <property type="entry name" value="UNCHARACTERIZED PROTEIN YGJP"/>
    <property type="match status" value="1"/>
</dbReference>
<dbReference type="AlphaFoldDB" id="A0A6N4R7U8"/>
<name>A0A6N4R7U8_BLAVI</name>
<reference evidence="2 3" key="1">
    <citation type="journal article" date="2017" name="Nat. Commun.">
        <title>In situ click chemistry generation of cyclooxygenase-2 inhibitors.</title>
        <authorList>
            <person name="Bhardwaj A."/>
            <person name="Kaur J."/>
            <person name="Wuest M."/>
            <person name="Wuest F."/>
        </authorList>
    </citation>
    <scope>NUCLEOTIDE SEQUENCE [LARGE SCALE GENOMIC DNA]</scope>
    <source>
        <strain evidence="2">S2_018_000_R2_106</strain>
    </source>
</reference>
<dbReference type="Proteomes" id="UP000320948">
    <property type="component" value="Unassembled WGS sequence"/>
</dbReference>
<comment type="caution">
    <text evidence="2">The sequence shown here is derived from an EMBL/GenBank/DDBJ whole genome shotgun (WGS) entry which is preliminary data.</text>
</comment>
<dbReference type="InterPro" id="IPR002725">
    <property type="entry name" value="YgjP-like_metallopeptidase"/>
</dbReference>
<accession>A0A6N4R7U8</accession>
<dbReference type="InterPro" id="IPR053136">
    <property type="entry name" value="UTP_pyrophosphatase-like"/>
</dbReference>
<sequence>MPVETGVLRLETRELPYEVKRSAKRRRSFGFVVNEAGVVVFTAPRWVRLEQMLDFAQRRESFIEKRLKELGQKKAVEAEKELRRQDMEGRYCELPVEWYRKAGRKTMNREVAHWAARVGVTVAKVRITSGKTVWGSCNSNGEINLSWRLMLVPAELREYVVIHELCHRVHMNHGVRFWRLVEKYCPDYEEKRKRLNKLGGEIG</sequence>
<dbReference type="EMBL" id="VAFM01000002">
    <property type="protein sequence ID" value="TKW60424.1"/>
    <property type="molecule type" value="Genomic_DNA"/>
</dbReference>
<dbReference type="PANTHER" id="PTHR30399:SF1">
    <property type="entry name" value="UTP PYROPHOSPHATASE"/>
    <property type="match status" value="1"/>
</dbReference>
<organism evidence="2 3">
    <name type="scientific">Blastochloris viridis</name>
    <name type="common">Rhodopseudomonas viridis</name>
    <dbReference type="NCBI Taxonomy" id="1079"/>
    <lineage>
        <taxon>Bacteria</taxon>
        <taxon>Pseudomonadati</taxon>
        <taxon>Pseudomonadota</taxon>
        <taxon>Alphaproteobacteria</taxon>
        <taxon>Hyphomicrobiales</taxon>
        <taxon>Blastochloridaceae</taxon>
        <taxon>Blastochloris</taxon>
    </lineage>
</organism>
<dbReference type="Gene3D" id="3.30.2010.10">
    <property type="entry name" value="Metalloproteases ('zincins'), catalytic domain"/>
    <property type="match status" value="1"/>
</dbReference>
<protein>
    <submittedName>
        <fullName evidence="2">M48 family metallopeptidase</fullName>
    </submittedName>
</protein>
<gene>
    <name evidence="2" type="ORF">DI628_05790</name>
</gene>
<feature type="domain" description="YgjP-like metallopeptidase" evidence="1">
    <location>
        <begin position="97"/>
        <end position="197"/>
    </location>
</feature>
<dbReference type="Pfam" id="PF01863">
    <property type="entry name" value="YgjP-like"/>
    <property type="match status" value="1"/>
</dbReference>
<proteinExistence type="predicted"/>
<dbReference type="CDD" id="cd07344">
    <property type="entry name" value="M48_yhfN_like"/>
    <property type="match status" value="1"/>
</dbReference>
<evidence type="ECO:0000259" key="1">
    <source>
        <dbReference type="Pfam" id="PF01863"/>
    </source>
</evidence>
<evidence type="ECO:0000313" key="3">
    <source>
        <dbReference type="Proteomes" id="UP000320948"/>
    </source>
</evidence>
<evidence type="ECO:0000313" key="2">
    <source>
        <dbReference type="EMBL" id="TKW60424.1"/>
    </source>
</evidence>